<accession>A0A6G9IF31</accession>
<dbReference type="SUPFAM" id="SSF50891">
    <property type="entry name" value="Cyclophilin-like"/>
    <property type="match status" value="1"/>
</dbReference>
<dbReference type="InterPro" id="IPR041183">
    <property type="entry name" value="Cyclophilin-like"/>
</dbReference>
<evidence type="ECO:0000313" key="3">
    <source>
        <dbReference type="Proteomes" id="UP000501168"/>
    </source>
</evidence>
<gene>
    <name evidence="2" type="ORF">IPMB12_06770</name>
</gene>
<evidence type="ECO:0000259" key="1">
    <source>
        <dbReference type="Pfam" id="PF18050"/>
    </source>
</evidence>
<name>A0A6G9IF31_9GAMM</name>
<dbReference type="AlphaFoldDB" id="A0A6G9IF31"/>
<dbReference type="Proteomes" id="UP000501168">
    <property type="component" value="Chromosome"/>
</dbReference>
<feature type="domain" description="Cyclophilin-like" evidence="1">
    <location>
        <begin position="5"/>
        <end position="113"/>
    </location>
</feature>
<keyword evidence="3" id="KW-1185">Reference proteome</keyword>
<organism evidence="2 3">
    <name type="scientific">Zophobihabitans entericus</name>
    <dbReference type="NCBI Taxonomy" id="1635327"/>
    <lineage>
        <taxon>Bacteria</taxon>
        <taxon>Pseudomonadati</taxon>
        <taxon>Pseudomonadota</taxon>
        <taxon>Gammaproteobacteria</taxon>
        <taxon>Orbales</taxon>
        <taxon>Orbaceae</taxon>
        <taxon>Zophobihabitans</taxon>
    </lineage>
</organism>
<dbReference type="InParanoid" id="A0A6G9IF31"/>
<proteinExistence type="predicted"/>
<dbReference type="InterPro" id="IPR029000">
    <property type="entry name" value="Cyclophilin-like_dom_sf"/>
</dbReference>
<sequence length="116" mass="12840">MKIKFTINDKIVTATLIDSVTTHDFIALLPLNITLKEYAGTEAVADLPKKLSTNGMPSGYKPSKGDITYYAPWGNLAIFHKDFNYSHGLVLIAKLDADIDLFNLSQPIKVTIELMP</sequence>
<protein>
    <recommendedName>
        <fullName evidence="1">Cyclophilin-like domain-containing protein</fullName>
    </recommendedName>
</protein>
<dbReference type="Pfam" id="PF18050">
    <property type="entry name" value="Cyclophil_like2"/>
    <property type="match status" value="1"/>
</dbReference>
<reference evidence="2 3" key="1">
    <citation type="submission" date="2020-03" db="EMBL/GenBank/DDBJ databases">
        <title>Complete genome sequence of Orbus sp. IPMB12 (BCRC 80908).</title>
        <authorList>
            <person name="Lo W.-S."/>
            <person name="Chang T.-H."/>
            <person name="Kuo C.-H."/>
        </authorList>
    </citation>
    <scope>NUCLEOTIDE SEQUENCE [LARGE SCALE GENOMIC DNA]</scope>
    <source>
        <strain evidence="2 3">IPMB12</strain>
    </source>
</reference>
<dbReference type="Gene3D" id="2.40.100.20">
    <property type="match status" value="1"/>
</dbReference>
<dbReference type="KEGG" id="orb:IPMB12_06770"/>
<dbReference type="EMBL" id="CP050253">
    <property type="protein sequence ID" value="QIQ22422.1"/>
    <property type="molecule type" value="Genomic_DNA"/>
</dbReference>
<evidence type="ECO:0000313" key="2">
    <source>
        <dbReference type="EMBL" id="QIQ22422.1"/>
    </source>
</evidence>